<dbReference type="SUPFAM" id="SSF51126">
    <property type="entry name" value="Pectin lyase-like"/>
    <property type="match status" value="1"/>
</dbReference>
<dbReference type="InterPro" id="IPR011050">
    <property type="entry name" value="Pectin_lyase_fold/virulence"/>
</dbReference>
<dbReference type="Gene3D" id="2.160.20.10">
    <property type="entry name" value="Single-stranded right-handed beta-helix, Pectin lyase-like"/>
    <property type="match status" value="2"/>
</dbReference>
<feature type="region of interest" description="Disordered" evidence="1">
    <location>
        <begin position="525"/>
        <end position="544"/>
    </location>
</feature>
<name>A0A7K3VSQ2_RHILE</name>
<proteinExistence type="predicted"/>
<dbReference type="InterPro" id="IPR012334">
    <property type="entry name" value="Pectin_lyas_fold"/>
</dbReference>
<dbReference type="EMBL" id="WUFV01000034">
    <property type="protein sequence ID" value="NEK19902.1"/>
    <property type="molecule type" value="Genomic_DNA"/>
</dbReference>
<evidence type="ECO:0000313" key="2">
    <source>
        <dbReference type="EMBL" id="NEK19902.1"/>
    </source>
</evidence>
<evidence type="ECO:0000313" key="3">
    <source>
        <dbReference type="Proteomes" id="UP000471705"/>
    </source>
</evidence>
<protein>
    <submittedName>
        <fullName evidence="2">Right-handed parallel beta-helix repeat-containing protein</fullName>
    </submittedName>
</protein>
<dbReference type="SMART" id="SM00710">
    <property type="entry name" value="PbH1"/>
    <property type="match status" value="3"/>
</dbReference>
<dbReference type="Proteomes" id="UP000471705">
    <property type="component" value="Unassembled WGS sequence"/>
</dbReference>
<organism evidence="2 3">
    <name type="scientific">Rhizobium leguminosarum</name>
    <dbReference type="NCBI Taxonomy" id="384"/>
    <lineage>
        <taxon>Bacteria</taxon>
        <taxon>Pseudomonadati</taxon>
        <taxon>Pseudomonadota</taxon>
        <taxon>Alphaproteobacteria</taxon>
        <taxon>Hyphomicrobiales</taxon>
        <taxon>Rhizobiaceae</taxon>
        <taxon>Rhizobium/Agrobacterium group</taxon>
        <taxon>Rhizobium</taxon>
    </lineage>
</organism>
<evidence type="ECO:0000256" key="1">
    <source>
        <dbReference type="SAM" id="MobiDB-lite"/>
    </source>
</evidence>
<dbReference type="AlphaFoldDB" id="A0A7K3VSQ2"/>
<reference evidence="2 3" key="1">
    <citation type="submission" date="2019-12" db="EMBL/GenBank/DDBJ databases">
        <title>Rhizobium genotypes associated with high levels of biological nitrogen fixation by grain legumes in a temperate-maritime cropping system.</title>
        <authorList>
            <person name="Maluk M."/>
            <person name="Francesc Ferrando Molina F."/>
            <person name="Lopez Del Egido L."/>
            <person name="Lafos M."/>
            <person name="Langarica-Fuentes A."/>
            <person name="Gebre Yohannes G."/>
            <person name="Young M.W."/>
            <person name="Martin P."/>
            <person name="Gantlett R."/>
            <person name="Kenicer G."/>
            <person name="Hawes C."/>
            <person name="Begg G.S."/>
            <person name="Quilliam R.S."/>
            <person name="Squire G.R."/>
            <person name="Poole P.S."/>
            <person name="Young P.W."/>
            <person name="Iannetta P.M."/>
            <person name="James E.K."/>
        </authorList>
    </citation>
    <scope>NUCLEOTIDE SEQUENCE [LARGE SCALE GENOMIC DNA]</scope>
    <source>
        <strain evidence="2 3">JHI54</strain>
    </source>
</reference>
<accession>A0A7K3VSQ2</accession>
<dbReference type="InterPro" id="IPR006626">
    <property type="entry name" value="PbH1"/>
</dbReference>
<sequence>MGRMRDARPDNVHRKVRQLSPGDRLRLATGEYKQPIVLSALVGSEVDPITICGSGAVLGSGLTFREYRKTGNELAAAQEAGGRFPGLYYLADNAALVLKNCQWINIEKLVFEGCWPTAVYLENCQHITLRGLKISGGTFAIGATGIATRHILIEDCDWVQDPSGNGWEICEALRDGRTIEKELDGKQSELWRDVDWIQVHGERPETGLSVSIEDDARAYDGDFFRAWSIAGYVVIKNNIIADAFNGIHFFNQVAESIVESCSRNVLIENNWFIRIRDNAIEPEHFAWNWTIRHNMIADCYIPFSMQMARSGYFYVYGNVGWNLRKPGPDEDTHTRGQFFKFPTEHVADGPHYVFNNSWVLRAPLAKKMRFSNFVHLNNAIDYYEADPSVTAPFGKNFNDPAPAGSQKEETLKFEGEHFTRAWQHLGIRFDGDVISHPSFPGVLRDAGFPIGSNAKGQSPNFANKVPGLPRGLMTDSWVDAVALTVLRPDGTTATAVDGTRHQVGTWQRNNLIRMEDPLFWSYWPGRKTDPSPNSQEPDHAQEIS</sequence>
<gene>
    <name evidence="2" type="ORF">GR257_34645</name>
</gene>
<comment type="caution">
    <text evidence="2">The sequence shown here is derived from an EMBL/GenBank/DDBJ whole genome shotgun (WGS) entry which is preliminary data.</text>
</comment>
<dbReference type="RefSeq" id="WP_164050026.1">
    <property type="nucleotide sequence ID" value="NZ_WUFV01000034.1"/>
</dbReference>